<dbReference type="EMBL" id="GL440609">
    <property type="protein sequence ID" value="EFN65674.1"/>
    <property type="molecule type" value="Genomic_DNA"/>
</dbReference>
<gene>
    <name evidence="2" type="ORF">EAG_10931</name>
</gene>
<dbReference type="Proteomes" id="UP000000311">
    <property type="component" value="Unassembled WGS sequence"/>
</dbReference>
<feature type="compositionally biased region" description="Basic and acidic residues" evidence="1">
    <location>
        <begin position="112"/>
        <end position="121"/>
    </location>
</feature>
<name>E2ALR5_CAMFO</name>
<reference evidence="2 3" key="1">
    <citation type="journal article" date="2010" name="Science">
        <title>Genomic comparison of the ants Camponotus floridanus and Harpegnathos saltator.</title>
        <authorList>
            <person name="Bonasio R."/>
            <person name="Zhang G."/>
            <person name="Ye C."/>
            <person name="Mutti N.S."/>
            <person name="Fang X."/>
            <person name="Qin N."/>
            <person name="Donahue G."/>
            <person name="Yang P."/>
            <person name="Li Q."/>
            <person name="Li C."/>
            <person name="Zhang P."/>
            <person name="Huang Z."/>
            <person name="Berger S.L."/>
            <person name="Reinberg D."/>
            <person name="Wang J."/>
            <person name="Liebig J."/>
        </authorList>
    </citation>
    <scope>NUCLEOTIDE SEQUENCE [LARGE SCALE GENOMIC DNA]</scope>
    <source>
        <strain evidence="3">C129</strain>
    </source>
</reference>
<proteinExistence type="predicted"/>
<accession>E2ALR5</accession>
<feature type="region of interest" description="Disordered" evidence="1">
    <location>
        <begin position="111"/>
        <end position="134"/>
    </location>
</feature>
<evidence type="ECO:0000313" key="2">
    <source>
        <dbReference type="EMBL" id="EFN65674.1"/>
    </source>
</evidence>
<evidence type="ECO:0000256" key="1">
    <source>
        <dbReference type="SAM" id="MobiDB-lite"/>
    </source>
</evidence>
<dbReference type="InParanoid" id="E2ALR5"/>
<evidence type="ECO:0000313" key="3">
    <source>
        <dbReference type="Proteomes" id="UP000000311"/>
    </source>
</evidence>
<sequence length="157" mass="17460">MARGSISAASSTTVFSYYVLCPYPFRPLSRGSILLVSVSVFSYLLQAYGCEKMETTTSRPLLFASHDHGKKRTWSNGKRTRDYAASALDRHPLPPVSLCIPSVFPRQASARARSEYQGQRHRDPRKPSSALGDGIITRYERSSARTGRDEVTVLMVS</sequence>
<dbReference type="AlphaFoldDB" id="E2ALR5"/>
<protein>
    <submittedName>
        <fullName evidence="2">Uncharacterized protein</fullName>
    </submittedName>
</protein>
<organism evidence="3">
    <name type="scientific">Camponotus floridanus</name>
    <name type="common">Florida carpenter ant</name>
    <dbReference type="NCBI Taxonomy" id="104421"/>
    <lineage>
        <taxon>Eukaryota</taxon>
        <taxon>Metazoa</taxon>
        <taxon>Ecdysozoa</taxon>
        <taxon>Arthropoda</taxon>
        <taxon>Hexapoda</taxon>
        <taxon>Insecta</taxon>
        <taxon>Pterygota</taxon>
        <taxon>Neoptera</taxon>
        <taxon>Endopterygota</taxon>
        <taxon>Hymenoptera</taxon>
        <taxon>Apocrita</taxon>
        <taxon>Aculeata</taxon>
        <taxon>Formicoidea</taxon>
        <taxon>Formicidae</taxon>
        <taxon>Formicinae</taxon>
        <taxon>Camponotus</taxon>
    </lineage>
</organism>
<keyword evidence="3" id="KW-1185">Reference proteome</keyword>